<feature type="domain" description="PTS EIIA type-4" evidence="8">
    <location>
        <begin position="1"/>
        <end position="129"/>
    </location>
</feature>
<dbReference type="RefSeq" id="WP_125073201.1">
    <property type="nucleotide sequence ID" value="NZ_QWZQ01000052.1"/>
</dbReference>
<proteinExistence type="predicted"/>
<name>A0A426D4K1_9LACO</name>
<evidence type="ECO:0000259" key="8">
    <source>
        <dbReference type="PROSITE" id="PS51096"/>
    </source>
</evidence>
<comment type="caution">
    <text evidence="9">The sequence shown here is derived from an EMBL/GenBank/DDBJ whole genome shotgun (WGS) entry which is preliminary data.</text>
</comment>
<evidence type="ECO:0000256" key="1">
    <source>
        <dbReference type="ARBA" id="ARBA00004496"/>
    </source>
</evidence>
<keyword evidence="10" id="KW-1185">Reference proteome</keyword>
<comment type="subcellular location">
    <subcellularLocation>
        <location evidence="1">Cytoplasm</location>
    </subcellularLocation>
</comment>
<evidence type="ECO:0000313" key="9">
    <source>
        <dbReference type="EMBL" id="RRK09511.1"/>
    </source>
</evidence>
<dbReference type="InterPro" id="IPR004701">
    <property type="entry name" value="PTS_EIIA_man-typ"/>
</dbReference>
<dbReference type="GO" id="GO:0005737">
    <property type="term" value="C:cytoplasm"/>
    <property type="evidence" value="ECO:0007669"/>
    <property type="project" value="UniProtKB-SubCell"/>
</dbReference>
<accession>A0A426D4K1</accession>
<evidence type="ECO:0000313" key="10">
    <source>
        <dbReference type="Proteomes" id="UP000283633"/>
    </source>
</evidence>
<dbReference type="SUPFAM" id="SSF53062">
    <property type="entry name" value="PTS system fructose IIA component-like"/>
    <property type="match status" value="1"/>
</dbReference>
<dbReference type="InterPro" id="IPR036662">
    <property type="entry name" value="PTS_EIIA_man-typ_sf"/>
</dbReference>
<evidence type="ECO:0000256" key="3">
    <source>
        <dbReference type="ARBA" id="ARBA00022490"/>
    </source>
</evidence>
<dbReference type="Gene3D" id="3.40.50.510">
    <property type="entry name" value="Phosphotransferase system, mannose-type IIA component"/>
    <property type="match status" value="1"/>
</dbReference>
<evidence type="ECO:0000256" key="6">
    <source>
        <dbReference type="ARBA" id="ARBA00022683"/>
    </source>
</evidence>
<evidence type="ECO:0000256" key="2">
    <source>
        <dbReference type="ARBA" id="ARBA00022448"/>
    </source>
</evidence>
<dbReference type="Proteomes" id="UP000283633">
    <property type="component" value="Unassembled WGS sequence"/>
</dbReference>
<keyword evidence="7" id="KW-0418">Kinase</keyword>
<dbReference type="GO" id="GO:0016020">
    <property type="term" value="C:membrane"/>
    <property type="evidence" value="ECO:0007669"/>
    <property type="project" value="InterPro"/>
</dbReference>
<protein>
    <submittedName>
        <fullName evidence="9">PTS sugar transporter subunit IIA</fullName>
    </submittedName>
</protein>
<gene>
    <name evidence="9" type="ORF">D1831_12395</name>
</gene>
<organism evidence="9 10">
    <name type="scientific">Lactiplantibacillus garii</name>
    <dbReference type="NCBI Taxonomy" id="2306423"/>
    <lineage>
        <taxon>Bacteria</taxon>
        <taxon>Bacillati</taxon>
        <taxon>Bacillota</taxon>
        <taxon>Bacilli</taxon>
        <taxon>Lactobacillales</taxon>
        <taxon>Lactobacillaceae</taxon>
        <taxon>Lactiplantibacillus</taxon>
    </lineage>
</organism>
<dbReference type="GO" id="GO:0016301">
    <property type="term" value="F:kinase activity"/>
    <property type="evidence" value="ECO:0007669"/>
    <property type="project" value="UniProtKB-KW"/>
</dbReference>
<dbReference type="PANTHER" id="PTHR33799">
    <property type="entry name" value="PTS PERMEASE-RELATED-RELATED"/>
    <property type="match status" value="1"/>
</dbReference>
<dbReference type="PROSITE" id="PS51096">
    <property type="entry name" value="PTS_EIIA_TYPE_4"/>
    <property type="match status" value="1"/>
</dbReference>
<dbReference type="EMBL" id="QWZQ01000052">
    <property type="protein sequence ID" value="RRK09511.1"/>
    <property type="molecule type" value="Genomic_DNA"/>
</dbReference>
<keyword evidence="3" id="KW-0963">Cytoplasm</keyword>
<reference evidence="9 10" key="1">
    <citation type="submission" date="2018-08" db="EMBL/GenBank/DDBJ databases">
        <title>Genome Lactobacillus garii FI11369.</title>
        <authorList>
            <person name="Diaz M."/>
            <person name="Narbad A."/>
        </authorList>
    </citation>
    <scope>NUCLEOTIDE SEQUENCE [LARGE SCALE GENOMIC DNA]</scope>
    <source>
        <strain evidence="9 10">FI11369</strain>
    </source>
</reference>
<dbReference type="GO" id="GO:0009401">
    <property type="term" value="P:phosphoenolpyruvate-dependent sugar phosphotransferase system"/>
    <property type="evidence" value="ECO:0007669"/>
    <property type="project" value="UniProtKB-KW"/>
</dbReference>
<evidence type="ECO:0000256" key="5">
    <source>
        <dbReference type="ARBA" id="ARBA00022679"/>
    </source>
</evidence>
<keyword evidence="6" id="KW-0598">Phosphotransferase system</keyword>
<dbReference type="InterPro" id="IPR051471">
    <property type="entry name" value="Bacterial_PTS_sugar_comp"/>
</dbReference>
<dbReference type="CDD" id="cd00006">
    <property type="entry name" value="PTS_IIA_man"/>
    <property type="match status" value="1"/>
</dbReference>
<keyword evidence="2" id="KW-0813">Transport</keyword>
<evidence type="ECO:0000256" key="7">
    <source>
        <dbReference type="ARBA" id="ARBA00022777"/>
    </source>
</evidence>
<dbReference type="Pfam" id="PF03610">
    <property type="entry name" value="EIIA-man"/>
    <property type="match status" value="1"/>
</dbReference>
<dbReference type="PANTHER" id="PTHR33799:SF1">
    <property type="entry name" value="PTS SYSTEM MANNOSE-SPECIFIC EIIAB COMPONENT-RELATED"/>
    <property type="match status" value="1"/>
</dbReference>
<keyword evidence="4 9" id="KW-0762">Sugar transport</keyword>
<dbReference type="AlphaFoldDB" id="A0A426D4K1"/>
<keyword evidence="5" id="KW-0808">Transferase</keyword>
<evidence type="ECO:0000256" key="4">
    <source>
        <dbReference type="ARBA" id="ARBA00022597"/>
    </source>
</evidence>
<dbReference type="OrthoDB" id="9799827at2"/>
<sequence>MIGVLVVTHGKLAQGFQDSVNLIMGEQPQFDTVGLFEGNDFDDFKKSIYDKVSSLDSGEGVAVLVDLFGASPYNATAANISKLKEEGHEIRLITGVNLPMLIESLSQRTTNQDLDGFYKTALTSGKDGIKELMTELERK</sequence>
<dbReference type="InterPro" id="IPR033887">
    <property type="entry name" value="PTS_IIA_man"/>
</dbReference>